<proteinExistence type="predicted"/>
<evidence type="ECO:0000256" key="1">
    <source>
        <dbReference type="SAM" id="Phobius"/>
    </source>
</evidence>
<reference evidence="2 3" key="1">
    <citation type="submission" date="2021-07" db="EMBL/GenBank/DDBJ databases">
        <authorList>
            <person name="Palmer J.M."/>
        </authorList>
    </citation>
    <scope>NUCLEOTIDE SEQUENCE [LARGE SCALE GENOMIC DNA]</scope>
    <source>
        <strain evidence="2 3">AT_MEX2019</strain>
        <tissue evidence="2">Muscle</tissue>
    </source>
</reference>
<comment type="caution">
    <text evidence="2">The sequence shown here is derived from an EMBL/GenBank/DDBJ whole genome shotgun (WGS) entry which is preliminary data.</text>
</comment>
<gene>
    <name evidence="2" type="ORF">ATANTOWER_010169</name>
</gene>
<dbReference type="EMBL" id="JAHUTI010031774">
    <property type="protein sequence ID" value="MED6242813.1"/>
    <property type="molecule type" value="Genomic_DNA"/>
</dbReference>
<keyword evidence="1" id="KW-0472">Membrane</keyword>
<keyword evidence="1" id="KW-0812">Transmembrane</keyword>
<name>A0ABU7AXU2_9TELE</name>
<accession>A0ABU7AXU2</accession>
<keyword evidence="1" id="KW-1133">Transmembrane helix</keyword>
<sequence length="84" mass="9196">MNEKSRKNISLSLVSRLQCHPSIAMLLIMSSVISPSPSLIISFICQNMRRASLSSKTEVGAEMVEGLKRTNQKLVLCAAECFAP</sequence>
<dbReference type="Proteomes" id="UP001345963">
    <property type="component" value="Unassembled WGS sequence"/>
</dbReference>
<evidence type="ECO:0000313" key="2">
    <source>
        <dbReference type="EMBL" id="MED6242813.1"/>
    </source>
</evidence>
<keyword evidence="3" id="KW-1185">Reference proteome</keyword>
<organism evidence="2 3">
    <name type="scientific">Ataeniobius toweri</name>
    <dbReference type="NCBI Taxonomy" id="208326"/>
    <lineage>
        <taxon>Eukaryota</taxon>
        <taxon>Metazoa</taxon>
        <taxon>Chordata</taxon>
        <taxon>Craniata</taxon>
        <taxon>Vertebrata</taxon>
        <taxon>Euteleostomi</taxon>
        <taxon>Actinopterygii</taxon>
        <taxon>Neopterygii</taxon>
        <taxon>Teleostei</taxon>
        <taxon>Neoteleostei</taxon>
        <taxon>Acanthomorphata</taxon>
        <taxon>Ovalentaria</taxon>
        <taxon>Atherinomorphae</taxon>
        <taxon>Cyprinodontiformes</taxon>
        <taxon>Goodeidae</taxon>
        <taxon>Ataeniobius</taxon>
    </lineage>
</organism>
<feature type="transmembrane region" description="Helical" evidence="1">
    <location>
        <begin position="23"/>
        <end position="45"/>
    </location>
</feature>
<evidence type="ECO:0000313" key="3">
    <source>
        <dbReference type="Proteomes" id="UP001345963"/>
    </source>
</evidence>
<protein>
    <submittedName>
        <fullName evidence="2">Uncharacterized protein</fullName>
    </submittedName>
</protein>